<name>A0A392RXC8_9FABA</name>
<accession>A0A392RXC8</accession>
<evidence type="ECO:0000313" key="2">
    <source>
        <dbReference type="Proteomes" id="UP000265520"/>
    </source>
</evidence>
<comment type="caution">
    <text evidence="1">The sequence shown here is derived from an EMBL/GenBank/DDBJ whole genome shotgun (WGS) entry which is preliminary data.</text>
</comment>
<protein>
    <submittedName>
        <fullName evidence="1">Uncharacterized protein</fullName>
    </submittedName>
</protein>
<dbReference type="AlphaFoldDB" id="A0A392RXC8"/>
<evidence type="ECO:0000313" key="1">
    <source>
        <dbReference type="EMBL" id="MCI41039.1"/>
    </source>
</evidence>
<dbReference type="Proteomes" id="UP000265520">
    <property type="component" value="Unassembled WGS sequence"/>
</dbReference>
<dbReference type="EMBL" id="LXQA010286973">
    <property type="protein sequence ID" value="MCI41039.1"/>
    <property type="molecule type" value="Genomic_DNA"/>
</dbReference>
<sequence length="26" mass="3142">KMKVFNSYPEDDEVLTLVLYVVQRVR</sequence>
<organism evidence="1 2">
    <name type="scientific">Trifolium medium</name>
    <dbReference type="NCBI Taxonomy" id="97028"/>
    <lineage>
        <taxon>Eukaryota</taxon>
        <taxon>Viridiplantae</taxon>
        <taxon>Streptophyta</taxon>
        <taxon>Embryophyta</taxon>
        <taxon>Tracheophyta</taxon>
        <taxon>Spermatophyta</taxon>
        <taxon>Magnoliopsida</taxon>
        <taxon>eudicotyledons</taxon>
        <taxon>Gunneridae</taxon>
        <taxon>Pentapetalae</taxon>
        <taxon>rosids</taxon>
        <taxon>fabids</taxon>
        <taxon>Fabales</taxon>
        <taxon>Fabaceae</taxon>
        <taxon>Papilionoideae</taxon>
        <taxon>50 kb inversion clade</taxon>
        <taxon>NPAAA clade</taxon>
        <taxon>Hologalegina</taxon>
        <taxon>IRL clade</taxon>
        <taxon>Trifolieae</taxon>
        <taxon>Trifolium</taxon>
    </lineage>
</organism>
<proteinExistence type="predicted"/>
<reference evidence="1 2" key="1">
    <citation type="journal article" date="2018" name="Front. Plant Sci.">
        <title>Red Clover (Trifolium pratense) and Zigzag Clover (T. medium) - A Picture of Genomic Similarities and Differences.</title>
        <authorList>
            <person name="Dluhosova J."/>
            <person name="Istvanek J."/>
            <person name="Nedelnik J."/>
            <person name="Repkova J."/>
        </authorList>
    </citation>
    <scope>NUCLEOTIDE SEQUENCE [LARGE SCALE GENOMIC DNA]</scope>
    <source>
        <strain evidence="2">cv. 10/8</strain>
        <tissue evidence="1">Leaf</tissue>
    </source>
</reference>
<keyword evidence="2" id="KW-1185">Reference proteome</keyword>
<feature type="non-terminal residue" evidence="1">
    <location>
        <position position="1"/>
    </location>
</feature>